<name>A0A845ALG0_9SPHN</name>
<gene>
    <name evidence="8" type="ORF">GRI58_12970</name>
</gene>
<dbReference type="PANTHER" id="PTHR43133">
    <property type="entry name" value="RNA POLYMERASE ECF-TYPE SIGMA FACTO"/>
    <property type="match status" value="1"/>
</dbReference>
<protein>
    <submittedName>
        <fullName evidence="8">Sigma-70 family RNA polymerase sigma factor</fullName>
    </submittedName>
</protein>
<dbReference type="Gene3D" id="1.10.10.10">
    <property type="entry name" value="Winged helix-like DNA-binding domain superfamily/Winged helix DNA-binding domain"/>
    <property type="match status" value="1"/>
</dbReference>
<dbReference type="Pfam" id="PF08281">
    <property type="entry name" value="Sigma70_r4_2"/>
    <property type="match status" value="1"/>
</dbReference>
<evidence type="ECO:0000313" key="9">
    <source>
        <dbReference type="Proteomes" id="UP000439780"/>
    </source>
</evidence>
<dbReference type="SUPFAM" id="SSF88946">
    <property type="entry name" value="Sigma2 domain of RNA polymerase sigma factors"/>
    <property type="match status" value="1"/>
</dbReference>
<evidence type="ECO:0000256" key="2">
    <source>
        <dbReference type="ARBA" id="ARBA00023015"/>
    </source>
</evidence>
<dbReference type="InterPro" id="IPR036388">
    <property type="entry name" value="WH-like_DNA-bd_sf"/>
</dbReference>
<dbReference type="InterPro" id="IPR007627">
    <property type="entry name" value="RNA_pol_sigma70_r2"/>
</dbReference>
<dbReference type="EMBL" id="WTYA01000010">
    <property type="protein sequence ID" value="MXP29721.1"/>
    <property type="molecule type" value="Genomic_DNA"/>
</dbReference>
<keyword evidence="9" id="KW-1185">Reference proteome</keyword>
<dbReference type="AlphaFoldDB" id="A0A845ALG0"/>
<dbReference type="OrthoDB" id="7041663at2"/>
<evidence type="ECO:0000313" key="8">
    <source>
        <dbReference type="EMBL" id="MXP29721.1"/>
    </source>
</evidence>
<evidence type="ECO:0000256" key="1">
    <source>
        <dbReference type="ARBA" id="ARBA00010641"/>
    </source>
</evidence>
<dbReference type="GO" id="GO:0016987">
    <property type="term" value="F:sigma factor activity"/>
    <property type="evidence" value="ECO:0007669"/>
    <property type="project" value="UniProtKB-KW"/>
</dbReference>
<dbReference type="SUPFAM" id="SSF88659">
    <property type="entry name" value="Sigma3 and sigma4 domains of RNA polymerase sigma factors"/>
    <property type="match status" value="1"/>
</dbReference>
<dbReference type="Gene3D" id="1.10.1740.10">
    <property type="match status" value="1"/>
</dbReference>
<dbReference type="GO" id="GO:0006352">
    <property type="term" value="P:DNA-templated transcription initiation"/>
    <property type="evidence" value="ECO:0007669"/>
    <property type="project" value="InterPro"/>
</dbReference>
<proteinExistence type="inferred from homology"/>
<keyword evidence="5" id="KW-0804">Transcription</keyword>
<accession>A0A845ALG0</accession>
<sequence>MKPDEETMSRMARASQEGDRDAYRVLLSTAATWLSRYYAGRIASGQLDDLVQETLLAVHQKLFTYDCSRPFLPWLAAIARYRWIDALRQTYRSKETTIEGHEFAQEADQEVAAARISLRSLFAMLPKDQSQAIEMVKIEGLTIREASTRCGRSEAWVKVNIHRGLKRLQARVEKAN</sequence>
<dbReference type="PANTHER" id="PTHR43133:SF58">
    <property type="entry name" value="ECF RNA POLYMERASE SIGMA FACTOR SIGD"/>
    <property type="match status" value="1"/>
</dbReference>
<evidence type="ECO:0000259" key="7">
    <source>
        <dbReference type="Pfam" id="PF08281"/>
    </source>
</evidence>
<dbReference type="InterPro" id="IPR013249">
    <property type="entry name" value="RNA_pol_sigma70_r4_t2"/>
</dbReference>
<dbReference type="InterPro" id="IPR013324">
    <property type="entry name" value="RNA_pol_sigma_r3/r4-like"/>
</dbReference>
<dbReference type="RefSeq" id="WP_160754015.1">
    <property type="nucleotide sequence ID" value="NZ_WTYA01000010.1"/>
</dbReference>
<dbReference type="Proteomes" id="UP000439780">
    <property type="component" value="Unassembled WGS sequence"/>
</dbReference>
<dbReference type="InterPro" id="IPR039425">
    <property type="entry name" value="RNA_pol_sigma-70-like"/>
</dbReference>
<feature type="domain" description="RNA polymerase sigma factor 70 region 4 type 2" evidence="7">
    <location>
        <begin position="117"/>
        <end position="168"/>
    </location>
</feature>
<comment type="caution">
    <text evidence="8">The sequence shown here is derived from an EMBL/GenBank/DDBJ whole genome shotgun (WGS) entry which is preliminary data.</text>
</comment>
<comment type="similarity">
    <text evidence="1">Belongs to the sigma-70 factor family. ECF subfamily.</text>
</comment>
<evidence type="ECO:0000256" key="3">
    <source>
        <dbReference type="ARBA" id="ARBA00023082"/>
    </source>
</evidence>
<dbReference type="Pfam" id="PF04542">
    <property type="entry name" value="Sigma70_r2"/>
    <property type="match status" value="1"/>
</dbReference>
<evidence type="ECO:0000259" key="6">
    <source>
        <dbReference type="Pfam" id="PF04542"/>
    </source>
</evidence>
<dbReference type="InterPro" id="IPR013325">
    <property type="entry name" value="RNA_pol_sigma_r2"/>
</dbReference>
<organism evidence="8 9">
    <name type="scientific">Qipengyuania algicida</name>
    <dbReference type="NCBI Taxonomy" id="1836209"/>
    <lineage>
        <taxon>Bacteria</taxon>
        <taxon>Pseudomonadati</taxon>
        <taxon>Pseudomonadota</taxon>
        <taxon>Alphaproteobacteria</taxon>
        <taxon>Sphingomonadales</taxon>
        <taxon>Erythrobacteraceae</taxon>
        <taxon>Qipengyuania</taxon>
    </lineage>
</organism>
<feature type="domain" description="RNA polymerase sigma-70 region 2" evidence="6">
    <location>
        <begin position="34"/>
        <end position="91"/>
    </location>
</feature>
<dbReference type="GO" id="GO:0003677">
    <property type="term" value="F:DNA binding"/>
    <property type="evidence" value="ECO:0007669"/>
    <property type="project" value="UniProtKB-KW"/>
</dbReference>
<evidence type="ECO:0000256" key="5">
    <source>
        <dbReference type="ARBA" id="ARBA00023163"/>
    </source>
</evidence>
<evidence type="ECO:0000256" key="4">
    <source>
        <dbReference type="ARBA" id="ARBA00023125"/>
    </source>
</evidence>
<reference evidence="8 9" key="1">
    <citation type="submission" date="2019-12" db="EMBL/GenBank/DDBJ databases">
        <title>Genomic-based taxomic classification of the family Erythrobacteraceae.</title>
        <authorList>
            <person name="Xu L."/>
        </authorList>
    </citation>
    <scope>NUCLEOTIDE SEQUENCE [LARGE SCALE GENOMIC DNA]</scope>
    <source>
        <strain evidence="8 9">KEMB 9005-328</strain>
    </source>
</reference>
<dbReference type="NCBIfam" id="TIGR02937">
    <property type="entry name" value="sigma70-ECF"/>
    <property type="match status" value="1"/>
</dbReference>
<dbReference type="InterPro" id="IPR014284">
    <property type="entry name" value="RNA_pol_sigma-70_dom"/>
</dbReference>
<keyword evidence="2" id="KW-0805">Transcription regulation</keyword>
<keyword evidence="3" id="KW-0731">Sigma factor</keyword>
<keyword evidence="4" id="KW-0238">DNA-binding</keyword>